<dbReference type="CDD" id="cd05379">
    <property type="entry name" value="CAP_bacterial"/>
    <property type="match status" value="1"/>
</dbReference>
<evidence type="ECO:0000259" key="1">
    <source>
        <dbReference type="Pfam" id="PF00188"/>
    </source>
</evidence>
<proteinExistence type="predicted"/>
<dbReference type="Pfam" id="PF00188">
    <property type="entry name" value="CAP"/>
    <property type="match status" value="1"/>
</dbReference>
<sequence>MGFPQAAMWLVASLRLRPVAAGSMYMRKARNVVGKHGHSCGYRLLSAATAGAVLSTALVVAPCPPEATAAPAAPSTAAGSSQDPLTTWMEQTATQLSTLLVGFAARVGAPQQVQDMIRRVIVDLVAVATGWQAVDGIVNIMDRQRGLDSRADVVLQNERVLFNKINAERLHRGLPALQWDDDVAASSVAWADHLVASTPGAQAPALVHETGSYYFNHAGELLFGGQGSWVDANRAFAEWMKSPGHEAALMYEPHRFAGVGIVQRGGKTVIVVRLADKPGRTIR</sequence>
<dbReference type="OrthoDB" id="4428104at2"/>
<dbReference type="Proteomes" id="UP000596145">
    <property type="component" value="Chromosome"/>
</dbReference>
<organism evidence="2 4">
    <name type="scientific">Corynebacterium glucuronolyticum</name>
    <dbReference type="NCBI Taxonomy" id="39791"/>
    <lineage>
        <taxon>Bacteria</taxon>
        <taxon>Bacillati</taxon>
        <taxon>Actinomycetota</taxon>
        <taxon>Actinomycetes</taxon>
        <taxon>Mycobacteriales</taxon>
        <taxon>Corynebacteriaceae</taxon>
        <taxon>Corynebacterium</taxon>
    </lineage>
</organism>
<dbReference type="Gene3D" id="3.40.33.10">
    <property type="entry name" value="CAP"/>
    <property type="match status" value="1"/>
</dbReference>
<name>A0A7T4EFF3_9CORY</name>
<dbReference type="EMBL" id="CP066007">
    <property type="protein sequence ID" value="QQB46399.1"/>
    <property type="molecule type" value="Genomic_DNA"/>
</dbReference>
<accession>A0A7T4EFF3</accession>
<evidence type="ECO:0000313" key="2">
    <source>
        <dbReference type="EMBL" id="QQB46399.1"/>
    </source>
</evidence>
<reference evidence="2 4" key="1">
    <citation type="submission" date="2020-12" db="EMBL/GenBank/DDBJ databases">
        <title>FDA dAtabase for Regulatory Grade micrObial Sequences (FDA-ARGOS): Supporting development and validation of Infectious Disease Dx tests.</title>
        <authorList>
            <person name="Sproer C."/>
            <person name="Gronow S."/>
            <person name="Severitt S."/>
            <person name="Schroder I."/>
            <person name="Tallon L."/>
            <person name="Sadzewicz L."/>
            <person name="Zhao X."/>
            <person name="Boylan J."/>
            <person name="Ott S."/>
            <person name="Bowen H."/>
            <person name="Vavikolanu K."/>
            <person name="Mehta A."/>
            <person name="Aluvathingal J."/>
            <person name="Nadendla S."/>
            <person name="Lowell S."/>
            <person name="Myers T."/>
            <person name="Yan Y."/>
            <person name="Sichtig H."/>
        </authorList>
    </citation>
    <scope>NUCLEOTIDE SEQUENCE [LARGE SCALE GENOMIC DNA]</scope>
    <source>
        <strain evidence="2 4">FDAARGOS_1053</strain>
        <strain evidence="3">FDAARGOS_1191</strain>
    </source>
</reference>
<gene>
    <name evidence="2" type="ORF">I6I10_00085</name>
    <name evidence="3" type="ORF">I6J21_02985</name>
</gene>
<evidence type="ECO:0000313" key="4">
    <source>
        <dbReference type="Proteomes" id="UP000596145"/>
    </source>
</evidence>
<dbReference type="InterPro" id="IPR014044">
    <property type="entry name" value="CAP_dom"/>
</dbReference>
<dbReference type="SUPFAM" id="SSF55797">
    <property type="entry name" value="PR-1-like"/>
    <property type="match status" value="1"/>
</dbReference>
<dbReference type="InterPro" id="IPR035940">
    <property type="entry name" value="CAP_sf"/>
</dbReference>
<protein>
    <submittedName>
        <fullName evidence="2">CAP domain-containing protein</fullName>
    </submittedName>
</protein>
<dbReference type="Proteomes" id="UP000617681">
    <property type="component" value="Chromosome"/>
</dbReference>
<feature type="domain" description="SCP" evidence="1">
    <location>
        <begin position="163"/>
        <end position="269"/>
    </location>
</feature>
<evidence type="ECO:0000313" key="3">
    <source>
        <dbReference type="EMBL" id="QRP71138.1"/>
    </source>
</evidence>
<dbReference type="EMBL" id="CP069534">
    <property type="protein sequence ID" value="QRP71138.1"/>
    <property type="molecule type" value="Genomic_DNA"/>
</dbReference>
<dbReference type="AlphaFoldDB" id="A0A7T4EFF3"/>